<accession>A0A9X3AYX3</accession>
<feature type="transmembrane region" description="Helical" evidence="1">
    <location>
        <begin position="75"/>
        <end position="97"/>
    </location>
</feature>
<dbReference type="Pfam" id="PF05232">
    <property type="entry name" value="BTP"/>
    <property type="match status" value="2"/>
</dbReference>
<comment type="caution">
    <text evidence="3">The sequence shown here is derived from an EMBL/GenBank/DDBJ whole genome shotgun (WGS) entry which is preliminary data.</text>
</comment>
<sequence length="144" mass="16562">MKTTERIFNALLFEAIALAIIIPVSALISGKGTSELVIVGIALSLYTVVWNYFYNLGFDRVFGANREQRTLKTRILHTFGFEGGLIFISIPTIAWFLQIGWLAAMGLEAVFLIFFFFYSTLFHWCYDKYQPYKTWFTMPATKAK</sequence>
<evidence type="ECO:0000259" key="2">
    <source>
        <dbReference type="Pfam" id="PF05232"/>
    </source>
</evidence>
<keyword evidence="1" id="KW-0472">Membrane</keyword>
<organism evidence="3 4">
    <name type="scientific">Shewanella septentrionalis</name>
    <dbReference type="NCBI Taxonomy" id="2952223"/>
    <lineage>
        <taxon>Bacteria</taxon>
        <taxon>Pseudomonadati</taxon>
        <taxon>Pseudomonadota</taxon>
        <taxon>Gammaproteobacteria</taxon>
        <taxon>Alteromonadales</taxon>
        <taxon>Shewanellaceae</taxon>
        <taxon>Shewanella</taxon>
    </lineage>
</organism>
<dbReference type="InterPro" id="IPR007896">
    <property type="entry name" value="BTP_bacteria"/>
</dbReference>
<dbReference type="NCBIfam" id="NF033664">
    <property type="entry name" value="PACE_transport"/>
    <property type="match status" value="1"/>
</dbReference>
<dbReference type="Proteomes" id="UP001155604">
    <property type="component" value="Unassembled WGS sequence"/>
</dbReference>
<feature type="domain" description="Chlorhexidine efflux transporter" evidence="2">
    <location>
        <begin position="2"/>
        <end position="63"/>
    </location>
</feature>
<keyword evidence="1" id="KW-0812">Transmembrane</keyword>
<keyword evidence="1" id="KW-1133">Transmembrane helix</keyword>
<dbReference type="InterPro" id="IPR058208">
    <property type="entry name" value="PACE"/>
</dbReference>
<dbReference type="RefSeq" id="WP_261272468.1">
    <property type="nucleotide sequence ID" value="NZ_JAMTCC010000012.1"/>
</dbReference>
<evidence type="ECO:0000256" key="1">
    <source>
        <dbReference type="SAM" id="Phobius"/>
    </source>
</evidence>
<protein>
    <submittedName>
        <fullName evidence="3">PACE efflux transporter</fullName>
    </submittedName>
</protein>
<feature type="transmembrane region" description="Helical" evidence="1">
    <location>
        <begin position="103"/>
        <end position="126"/>
    </location>
</feature>
<feature type="transmembrane region" description="Helical" evidence="1">
    <location>
        <begin position="36"/>
        <end position="54"/>
    </location>
</feature>
<proteinExistence type="predicted"/>
<reference evidence="3" key="1">
    <citation type="journal article" date="2023" name="Int. J. Syst. Evol. Microbiol.">
        <title>&lt;i&gt;Shewanella septentrionalis&lt;/i&gt; sp. nov. and &lt;i&gt;Shewanella holmiensis&lt;/i&gt; sp. nov., isolated from Baltic Sea water and sediments.</title>
        <authorList>
            <person name="Martin-Rodriguez A.J."/>
            <person name="Thorell K."/>
            <person name="Joffre E."/>
            <person name="Jensie-Markopoulos S."/>
            <person name="Moore E.R.B."/>
            <person name="Sjoling A."/>
        </authorList>
    </citation>
    <scope>NUCLEOTIDE SEQUENCE</scope>
    <source>
        <strain evidence="3">SP1W3</strain>
    </source>
</reference>
<feature type="domain" description="Chlorhexidine efflux transporter" evidence="2">
    <location>
        <begin position="69"/>
        <end position="131"/>
    </location>
</feature>
<gene>
    <name evidence="3" type="ORF">NE536_08900</name>
</gene>
<name>A0A9X3AYX3_9GAMM</name>
<dbReference type="AlphaFoldDB" id="A0A9X3AYX3"/>
<evidence type="ECO:0000313" key="4">
    <source>
        <dbReference type="Proteomes" id="UP001155604"/>
    </source>
</evidence>
<evidence type="ECO:0000313" key="3">
    <source>
        <dbReference type="EMBL" id="MCT7945484.1"/>
    </source>
</evidence>
<feature type="transmembrane region" description="Helical" evidence="1">
    <location>
        <begin position="7"/>
        <end position="30"/>
    </location>
</feature>
<dbReference type="EMBL" id="JAMTCC010000012">
    <property type="protein sequence ID" value="MCT7945484.1"/>
    <property type="molecule type" value="Genomic_DNA"/>
</dbReference>
<keyword evidence="4" id="KW-1185">Reference proteome</keyword>